<dbReference type="RefSeq" id="WP_346100366.1">
    <property type="nucleotide sequence ID" value="NZ_BAAABY010000070.1"/>
</dbReference>
<name>A0ABN1BLF9_9ACTN</name>
<evidence type="ECO:0000313" key="3">
    <source>
        <dbReference type="Proteomes" id="UP001500909"/>
    </source>
</evidence>
<sequence>MSQWNLSVQLTGHGSDLVATLKDSAKEARKLKKDINKARNAIKELRDEARNDIQIGVTVDAGRLRSDVAAAVQGAGGHSIDVQLSVDGDHLRQEVNDSLSTAGSGQGVTVDLGLRDSMQLRHEVSDAVRWASMNQAITIPLDVDAASLANLDSATTGSVAGLNNLKDAAQDVSDALRTLRRRAAAASSELDELRNHAMAAAVGLRSLNTAARNADGRLDTLSTRSRSLRTDLDDLDDTVGRLGGSLDGLRGSLGGLNSSTGGARSNMRSLLAILVGLSTAAVPVAAAVVPLAASLGAAGVSAGAFGIALAGQIPALSDAAEAQTKYDEAVRDHGATSKEAAEASMALQAQMAAMPAPTRRAAAALSSLRKQYTDWSDSLAGDTMPVAVKGFETLSATIPKLTPMVKGAATEMDRLVTITAGGVASGSFDRLFGQFEDFANLSIREVTDEIVHLMRVLSEGTGGSAALQEVMDYARRVGPQVAESLRSVGDAFMTLLEASAEMGISALTVVNALAQLVAAVPPGALSVFFQLALALKAVQLASMGFSALSGLMAAFAAQLTAARTAAAGAVGPLASVAAGFMALSRAAKVAVIGTVIGGLVVALTELANIGKSAPPDVDKLTTSLGNFARTGKVAGELARSFGKDLGGLADSLRTLARPSNTEKTQQFLTKLIGMDSTPVKIAKENLDGIDKSLANLVKNGNPELAAAALERISKTKLDNLTPKEFRAQLDDYKSAIADMKFEQQLAADSMGVFGQQAISTSAQLDKQKASADGLRQSIQALNDVNRAGLGGMIGFEAAIDAATKAAQANAGALTMSGGQLNLNSEKARNAATALNDLATKTDEAAASARQSGASWEEVNGIYARGRTALINTAMQMGLTKAQAETLASSILKIPDKKSTQIEMRHEDAIAGLDEVIAKIQATPDAKSVKVNALTDEARILLEGLGYKVETLPDGTVKVTALTGTALANLGAVKAARDALRDKSVTLTVLRRTIYETVQRGGGSNQAAKNAYETTHADGGITLHQYADGGIQRGRVRHFANGSENHIAQIAPAGAWRVWAEPETQGEAYIPLAASKRTRSRAITEETVRRLGGDPRTIAWNADGNVTDWRYDPQTGSLYSSSDAGQAGHKTKKVTVRGKGGKKTTKEVDYFSLSAVESKLKSASKATQSWNKDLEKVADRVGTDVADALASMGKDGVALTKKMAYGSTKYINQMADALRGLSKTAKASLSDYTRQLTAANKIDATFATNLGKLAAAGYGDLAKQLAAQNDKAAQELAAAAVKDRGKAKSANAAAKTANNSLTSDQVAQLVAIIAAVKSSKTGIHDVAASTGLGEDEIIATAGKARSQISSSLGSRATRFLSDLGKAQKGLAYANGGIRSGIYATRGGAVTFAEPSTGGEAYIPLGANKRGSATRVLGDVAGRFGLGLTDANAGKVVIIREQGPLVGNQVYNVTSGGNAVDTAREVESRTARQMRRLARGGAAAR</sequence>
<accession>A0ABN1BLF9</accession>
<evidence type="ECO:0000256" key="1">
    <source>
        <dbReference type="SAM" id="Coils"/>
    </source>
</evidence>
<protein>
    <recommendedName>
        <fullName evidence="4">Phage tail protein</fullName>
    </recommendedName>
</protein>
<dbReference type="EMBL" id="BAAABY010000070">
    <property type="protein sequence ID" value="GAA0500568.1"/>
    <property type="molecule type" value="Genomic_DNA"/>
</dbReference>
<reference evidence="2 3" key="1">
    <citation type="journal article" date="2019" name="Int. J. Syst. Evol. Microbiol.">
        <title>The Global Catalogue of Microorganisms (GCM) 10K type strain sequencing project: providing services to taxonomists for standard genome sequencing and annotation.</title>
        <authorList>
            <consortium name="The Broad Institute Genomics Platform"/>
            <consortium name="The Broad Institute Genome Sequencing Center for Infectious Disease"/>
            <person name="Wu L."/>
            <person name="Ma J."/>
        </authorList>
    </citation>
    <scope>NUCLEOTIDE SEQUENCE [LARGE SCALE GENOMIC DNA]</scope>
    <source>
        <strain evidence="2 3">JCM 4805</strain>
    </source>
</reference>
<proteinExistence type="predicted"/>
<feature type="coiled-coil region" evidence="1">
    <location>
        <begin position="21"/>
        <end position="55"/>
    </location>
</feature>
<feature type="coiled-coil region" evidence="1">
    <location>
        <begin position="162"/>
        <end position="196"/>
    </location>
</feature>
<keyword evidence="1" id="KW-0175">Coiled coil</keyword>
<evidence type="ECO:0000313" key="2">
    <source>
        <dbReference type="EMBL" id="GAA0500568.1"/>
    </source>
</evidence>
<comment type="caution">
    <text evidence="2">The sequence shown here is derived from an EMBL/GenBank/DDBJ whole genome shotgun (WGS) entry which is preliminary data.</text>
</comment>
<evidence type="ECO:0008006" key="4">
    <source>
        <dbReference type="Google" id="ProtNLM"/>
    </source>
</evidence>
<dbReference type="Proteomes" id="UP001500909">
    <property type="component" value="Unassembled WGS sequence"/>
</dbReference>
<keyword evidence="3" id="KW-1185">Reference proteome</keyword>
<organism evidence="2 3">
    <name type="scientific">Streptomyces olivaceiscleroticus</name>
    <dbReference type="NCBI Taxonomy" id="68245"/>
    <lineage>
        <taxon>Bacteria</taxon>
        <taxon>Bacillati</taxon>
        <taxon>Actinomycetota</taxon>
        <taxon>Actinomycetes</taxon>
        <taxon>Kitasatosporales</taxon>
        <taxon>Streptomycetaceae</taxon>
        <taxon>Streptomyces</taxon>
    </lineage>
</organism>
<gene>
    <name evidence="2" type="ORF">GCM10010361_77490</name>
</gene>